<organism evidence="5 6">
    <name type="scientific">Pseudohalioglobus lutimaris</name>
    <dbReference type="NCBI Taxonomy" id="1737061"/>
    <lineage>
        <taxon>Bacteria</taxon>
        <taxon>Pseudomonadati</taxon>
        <taxon>Pseudomonadota</taxon>
        <taxon>Gammaproteobacteria</taxon>
        <taxon>Cellvibrionales</taxon>
        <taxon>Halieaceae</taxon>
        <taxon>Pseudohalioglobus</taxon>
    </lineage>
</organism>
<keyword evidence="3" id="KW-0175">Coiled coil</keyword>
<protein>
    <recommendedName>
        <fullName evidence="2">Universal stress protein</fullName>
    </recommendedName>
</protein>
<dbReference type="Pfam" id="PF00582">
    <property type="entry name" value="Usp"/>
    <property type="match status" value="1"/>
</dbReference>
<sequence length="146" mass="15830">MISVNILAAIDFSDATNRLVPAITQFSKAHDAKVWLIHVAEEEPPGGFEVHSTTLRDAVAETYRDEHKRLQELAKELRDQKIDATALLIRGPAAETILQEAERLDTGAIIIGSHGHGALHDVLMGSTGSSVLRQSHCPVVVVPIRG</sequence>
<name>A0A2N5X0P6_9GAMM</name>
<dbReference type="PRINTS" id="PR01438">
    <property type="entry name" value="UNVRSLSTRESS"/>
</dbReference>
<dbReference type="PANTHER" id="PTHR46268:SF6">
    <property type="entry name" value="UNIVERSAL STRESS PROTEIN UP12"/>
    <property type="match status" value="1"/>
</dbReference>
<evidence type="ECO:0000313" key="6">
    <source>
        <dbReference type="Proteomes" id="UP000235005"/>
    </source>
</evidence>
<dbReference type="InterPro" id="IPR014729">
    <property type="entry name" value="Rossmann-like_a/b/a_fold"/>
</dbReference>
<evidence type="ECO:0000259" key="4">
    <source>
        <dbReference type="Pfam" id="PF00582"/>
    </source>
</evidence>
<comment type="caution">
    <text evidence="5">The sequence shown here is derived from an EMBL/GenBank/DDBJ whole genome shotgun (WGS) entry which is preliminary data.</text>
</comment>
<dbReference type="EMBL" id="PKUS01000019">
    <property type="protein sequence ID" value="PLW68036.1"/>
    <property type="molecule type" value="Genomic_DNA"/>
</dbReference>
<accession>A0A2N5X0P6</accession>
<dbReference type="CDD" id="cd00293">
    <property type="entry name" value="USP-like"/>
    <property type="match status" value="1"/>
</dbReference>
<dbReference type="SUPFAM" id="SSF52402">
    <property type="entry name" value="Adenine nucleotide alpha hydrolases-like"/>
    <property type="match status" value="1"/>
</dbReference>
<dbReference type="InterPro" id="IPR006016">
    <property type="entry name" value="UspA"/>
</dbReference>
<evidence type="ECO:0000256" key="1">
    <source>
        <dbReference type="ARBA" id="ARBA00008791"/>
    </source>
</evidence>
<comment type="similarity">
    <text evidence="1 2">Belongs to the universal stress protein A family.</text>
</comment>
<evidence type="ECO:0000313" key="5">
    <source>
        <dbReference type="EMBL" id="PLW68036.1"/>
    </source>
</evidence>
<dbReference type="PANTHER" id="PTHR46268">
    <property type="entry name" value="STRESS RESPONSE PROTEIN NHAX"/>
    <property type="match status" value="1"/>
</dbReference>
<proteinExistence type="inferred from homology"/>
<dbReference type="InterPro" id="IPR006015">
    <property type="entry name" value="Universal_stress_UspA"/>
</dbReference>
<dbReference type="Proteomes" id="UP000235005">
    <property type="component" value="Unassembled WGS sequence"/>
</dbReference>
<dbReference type="Gene3D" id="3.40.50.620">
    <property type="entry name" value="HUPs"/>
    <property type="match status" value="1"/>
</dbReference>
<dbReference type="GO" id="GO:0005737">
    <property type="term" value="C:cytoplasm"/>
    <property type="evidence" value="ECO:0007669"/>
    <property type="project" value="UniProtKB-SubCell"/>
</dbReference>
<gene>
    <name evidence="5" type="ORF">C0039_13805</name>
</gene>
<dbReference type="PIRSF" id="PIRSF006276">
    <property type="entry name" value="UspA"/>
    <property type="match status" value="1"/>
</dbReference>
<keyword evidence="2" id="KW-0963">Cytoplasm</keyword>
<keyword evidence="6" id="KW-1185">Reference proteome</keyword>
<feature type="coiled-coil region" evidence="3">
    <location>
        <begin position="60"/>
        <end position="87"/>
    </location>
</feature>
<comment type="subcellular location">
    <subcellularLocation>
        <location evidence="2">Cytoplasm</location>
    </subcellularLocation>
</comment>
<feature type="domain" description="UspA" evidence="4">
    <location>
        <begin position="5"/>
        <end position="143"/>
    </location>
</feature>
<dbReference type="OrthoDB" id="9792500at2"/>
<dbReference type="AlphaFoldDB" id="A0A2N5X0P6"/>
<evidence type="ECO:0000256" key="2">
    <source>
        <dbReference type="PIRNR" id="PIRNR006276"/>
    </source>
</evidence>
<evidence type="ECO:0000256" key="3">
    <source>
        <dbReference type="SAM" id="Coils"/>
    </source>
</evidence>
<reference evidence="5 6" key="1">
    <citation type="submission" date="2018-01" db="EMBL/GenBank/DDBJ databases">
        <title>The draft genome sequence of Halioglobus lutimaris HF004.</title>
        <authorList>
            <person name="Du Z.-J."/>
            <person name="Shi M.-J."/>
        </authorList>
    </citation>
    <scope>NUCLEOTIDE SEQUENCE [LARGE SCALE GENOMIC DNA]</scope>
    <source>
        <strain evidence="5 6">HF004</strain>
    </source>
</reference>